<evidence type="ECO:0000313" key="2">
    <source>
        <dbReference type="EnsemblMetazoa" id="AFAF015150-PA"/>
    </source>
</evidence>
<proteinExistence type="predicted"/>
<feature type="chain" id="PRO_5008133277" evidence="1">
    <location>
        <begin position="26"/>
        <end position="148"/>
    </location>
</feature>
<dbReference type="STRING" id="69004.A0A182QR11"/>
<keyword evidence="3" id="KW-1185">Reference proteome</keyword>
<reference evidence="3" key="1">
    <citation type="submission" date="2014-01" db="EMBL/GenBank/DDBJ databases">
        <title>The Genome Sequence of Anopheles farauti FAR1 (V2).</title>
        <authorList>
            <consortium name="The Broad Institute Genomics Platform"/>
            <person name="Neafsey D.E."/>
            <person name="Besansky N."/>
            <person name="Howell P."/>
            <person name="Walton C."/>
            <person name="Young S.K."/>
            <person name="Zeng Q."/>
            <person name="Gargeya S."/>
            <person name="Fitzgerald M."/>
            <person name="Haas B."/>
            <person name="Abouelleil A."/>
            <person name="Allen A.W."/>
            <person name="Alvarado L."/>
            <person name="Arachchi H.M."/>
            <person name="Berlin A.M."/>
            <person name="Chapman S.B."/>
            <person name="Gainer-Dewar J."/>
            <person name="Goldberg J."/>
            <person name="Griggs A."/>
            <person name="Gujja S."/>
            <person name="Hansen M."/>
            <person name="Howarth C."/>
            <person name="Imamovic A."/>
            <person name="Ireland A."/>
            <person name="Larimer J."/>
            <person name="McCowan C."/>
            <person name="Murphy C."/>
            <person name="Pearson M."/>
            <person name="Poon T.W."/>
            <person name="Priest M."/>
            <person name="Roberts A."/>
            <person name="Saif S."/>
            <person name="Shea T."/>
            <person name="Sisk P."/>
            <person name="Sykes S."/>
            <person name="Wortman J."/>
            <person name="Nusbaum C."/>
            <person name="Birren B."/>
        </authorList>
    </citation>
    <scope>NUCLEOTIDE SEQUENCE [LARGE SCALE GENOMIC DNA]</scope>
    <source>
        <strain evidence="3">FAR1</strain>
    </source>
</reference>
<evidence type="ECO:0000256" key="1">
    <source>
        <dbReference type="SAM" id="SignalP"/>
    </source>
</evidence>
<evidence type="ECO:0000313" key="3">
    <source>
        <dbReference type="Proteomes" id="UP000075886"/>
    </source>
</evidence>
<sequence length="148" mass="16135">MAFRYRLPIVGVAAVICNLFTVASALPQQTVTTYHGNLYPALGTSVVGSAPKLLLPDSSSSDERILTGSDDFLSAFSASGDDTCSFEKYAFDHDGTVKYSNKLPALSQFTLCMWMRFTNHTGDHTIITYSGKYHPVRINMPQNATAEA</sequence>
<dbReference type="AlphaFoldDB" id="A0A182QR11"/>
<feature type="signal peptide" evidence="1">
    <location>
        <begin position="1"/>
        <end position="25"/>
    </location>
</feature>
<keyword evidence="1" id="KW-0732">Signal</keyword>
<organism evidence="2 3">
    <name type="scientific">Anopheles farauti</name>
    <dbReference type="NCBI Taxonomy" id="69004"/>
    <lineage>
        <taxon>Eukaryota</taxon>
        <taxon>Metazoa</taxon>
        <taxon>Ecdysozoa</taxon>
        <taxon>Arthropoda</taxon>
        <taxon>Hexapoda</taxon>
        <taxon>Insecta</taxon>
        <taxon>Pterygota</taxon>
        <taxon>Neoptera</taxon>
        <taxon>Endopterygota</taxon>
        <taxon>Diptera</taxon>
        <taxon>Nematocera</taxon>
        <taxon>Culicoidea</taxon>
        <taxon>Culicidae</taxon>
        <taxon>Anophelinae</taxon>
        <taxon>Anopheles</taxon>
    </lineage>
</organism>
<accession>A0A182QR11</accession>
<dbReference type="Gene3D" id="2.60.120.200">
    <property type="match status" value="1"/>
</dbReference>
<dbReference type="EnsemblMetazoa" id="AFAF015150-RA">
    <property type="protein sequence ID" value="AFAF015150-PA"/>
    <property type="gene ID" value="AFAF015150"/>
</dbReference>
<name>A0A182QR11_9DIPT</name>
<protein>
    <submittedName>
        <fullName evidence="2">Uncharacterized protein</fullName>
    </submittedName>
</protein>
<reference evidence="2" key="2">
    <citation type="submission" date="2020-05" db="UniProtKB">
        <authorList>
            <consortium name="EnsemblMetazoa"/>
        </authorList>
    </citation>
    <scope>IDENTIFICATION</scope>
    <source>
        <strain evidence="2">FAR1</strain>
    </source>
</reference>
<dbReference type="EMBL" id="AXCN02002550">
    <property type="status" value="NOT_ANNOTATED_CDS"/>
    <property type="molecule type" value="Genomic_DNA"/>
</dbReference>
<dbReference type="VEuPathDB" id="VectorBase:AFAF015150"/>
<dbReference type="Proteomes" id="UP000075886">
    <property type="component" value="Unassembled WGS sequence"/>
</dbReference>